<name>A0A9P8CLN4_9HYPO</name>
<feature type="region of interest" description="Disordered" evidence="1">
    <location>
        <begin position="248"/>
        <end position="273"/>
    </location>
</feature>
<feature type="compositionally biased region" description="Basic and acidic residues" evidence="1">
    <location>
        <begin position="61"/>
        <end position="72"/>
    </location>
</feature>
<feature type="region of interest" description="Disordered" evidence="1">
    <location>
        <begin position="89"/>
        <end position="121"/>
    </location>
</feature>
<feature type="region of interest" description="Disordered" evidence="1">
    <location>
        <begin position="22"/>
        <end position="75"/>
    </location>
</feature>
<comment type="caution">
    <text evidence="2">The sequence shown here is derived from an EMBL/GenBank/DDBJ whole genome shotgun (WGS) entry which is preliminary data.</text>
</comment>
<proteinExistence type="predicted"/>
<reference evidence="2" key="1">
    <citation type="journal article" date="2021" name="IMA Fungus">
        <title>Genomic characterization of three marine fungi, including Emericellopsis atlantica sp. nov. with signatures of a generalist lifestyle and marine biomass degradation.</title>
        <authorList>
            <person name="Hagestad O.C."/>
            <person name="Hou L."/>
            <person name="Andersen J.H."/>
            <person name="Hansen E.H."/>
            <person name="Altermark B."/>
            <person name="Li C."/>
            <person name="Kuhnert E."/>
            <person name="Cox R.J."/>
            <person name="Crous P.W."/>
            <person name="Spatafora J.W."/>
            <person name="Lail K."/>
            <person name="Amirebrahimi M."/>
            <person name="Lipzen A."/>
            <person name="Pangilinan J."/>
            <person name="Andreopoulos W."/>
            <person name="Hayes R.D."/>
            <person name="Ng V."/>
            <person name="Grigoriev I.V."/>
            <person name="Jackson S.A."/>
            <person name="Sutton T.D.S."/>
            <person name="Dobson A.D.W."/>
            <person name="Rama T."/>
        </authorList>
    </citation>
    <scope>NUCLEOTIDE SEQUENCE</scope>
    <source>
        <strain evidence="2">TS7</strain>
    </source>
</reference>
<protein>
    <submittedName>
        <fullName evidence="2">Uncharacterized protein</fullName>
    </submittedName>
</protein>
<dbReference type="OrthoDB" id="5317787at2759"/>
<evidence type="ECO:0000313" key="2">
    <source>
        <dbReference type="EMBL" id="KAG9251593.1"/>
    </source>
</evidence>
<sequence length="478" mass="53296">MSKSNSIHRPCISIAPCDSYSTTEASTSASAHSSDCSCGSHPAGPSSMCSGPSLKRVHHHTERDMARPRTYADDYPTLSSASVETYNSVFSDTDSLESTNVDDEGEATKKDEPPVPTDDDIPPVLPQYQADIIDPLVRPSTPDSFSRLFPSLDRLSIRHDDLTPDGNMNLRIDTIVPCTGRRPITVQLFHLRMHDLARREFSLRRYCRDSGREVCNSKRAYAQAPPTSRPGFQRSMSSALHSLKHPFRRSSINSNHTPAGRPSTGSSATTSSWDAASIRSMRMRADSWLRDNPPPPPASSLVPTNSIKLEFSNYARVDVDRIHDRHGTRYGFEWWGHKYAWKRVVDENLDITSFHLIRDGKGHGVAHITPETRSPNQVEAEEWAGGWVPPCFMWISDPKIVDAMTDVADVIVATGLIALVDDSIKARWHVVRPAYKMNRALSGDAQSHRGMAKGVFGRRRSEMHAKTPLRTHRSVSVY</sequence>
<organism evidence="2 3">
    <name type="scientific">Emericellopsis atlantica</name>
    <dbReference type="NCBI Taxonomy" id="2614577"/>
    <lineage>
        <taxon>Eukaryota</taxon>
        <taxon>Fungi</taxon>
        <taxon>Dikarya</taxon>
        <taxon>Ascomycota</taxon>
        <taxon>Pezizomycotina</taxon>
        <taxon>Sordariomycetes</taxon>
        <taxon>Hypocreomycetidae</taxon>
        <taxon>Hypocreales</taxon>
        <taxon>Bionectriaceae</taxon>
        <taxon>Emericellopsis</taxon>
    </lineage>
</organism>
<dbReference type="GeneID" id="70296728"/>
<dbReference type="AlphaFoldDB" id="A0A9P8CLN4"/>
<feature type="compositionally biased region" description="Low complexity" evidence="1">
    <location>
        <begin position="263"/>
        <end position="273"/>
    </location>
</feature>
<dbReference type="RefSeq" id="XP_046115517.1">
    <property type="nucleotide sequence ID" value="XM_046265825.1"/>
</dbReference>
<dbReference type="Proteomes" id="UP000887229">
    <property type="component" value="Unassembled WGS sequence"/>
</dbReference>
<gene>
    <name evidence="2" type="ORF">F5Z01DRAFT_683188</name>
</gene>
<feature type="compositionally biased region" description="Polar residues" evidence="1">
    <location>
        <begin position="89"/>
        <end position="99"/>
    </location>
</feature>
<accession>A0A9P8CLN4</accession>
<feature type="compositionally biased region" description="Low complexity" evidence="1">
    <location>
        <begin position="22"/>
        <end position="40"/>
    </location>
</feature>
<evidence type="ECO:0000313" key="3">
    <source>
        <dbReference type="Proteomes" id="UP000887229"/>
    </source>
</evidence>
<keyword evidence="3" id="KW-1185">Reference proteome</keyword>
<dbReference type="EMBL" id="MU251267">
    <property type="protein sequence ID" value="KAG9251593.1"/>
    <property type="molecule type" value="Genomic_DNA"/>
</dbReference>
<evidence type="ECO:0000256" key="1">
    <source>
        <dbReference type="SAM" id="MobiDB-lite"/>
    </source>
</evidence>